<evidence type="ECO:0000256" key="5">
    <source>
        <dbReference type="PROSITE-ProRule" id="PRU10141"/>
    </source>
</evidence>
<dbReference type="EMBL" id="CALNXK010000412">
    <property type="protein sequence ID" value="CAH3185129.1"/>
    <property type="molecule type" value="Genomic_DNA"/>
</dbReference>
<dbReference type="InterPro" id="IPR051681">
    <property type="entry name" value="Ser/Thr_Kinases-Pseudokinases"/>
</dbReference>
<feature type="domain" description="Protein kinase" evidence="8">
    <location>
        <begin position="193"/>
        <end position="442"/>
    </location>
</feature>
<dbReference type="InterPro" id="IPR017441">
    <property type="entry name" value="Protein_kinase_ATP_BS"/>
</dbReference>
<feature type="compositionally biased region" description="Basic residues" evidence="7">
    <location>
        <begin position="1"/>
        <end position="11"/>
    </location>
</feature>
<dbReference type="PANTHER" id="PTHR44329:SF288">
    <property type="entry name" value="MITOGEN-ACTIVATED PROTEIN KINASE KINASE KINASE 20"/>
    <property type="match status" value="1"/>
</dbReference>
<feature type="compositionally biased region" description="Basic residues" evidence="7">
    <location>
        <begin position="27"/>
        <end position="40"/>
    </location>
</feature>
<keyword evidence="3" id="KW-0418">Kinase</keyword>
<organism evidence="9 10">
    <name type="scientific">Porites lobata</name>
    <dbReference type="NCBI Taxonomy" id="104759"/>
    <lineage>
        <taxon>Eukaryota</taxon>
        <taxon>Metazoa</taxon>
        <taxon>Cnidaria</taxon>
        <taxon>Anthozoa</taxon>
        <taxon>Hexacorallia</taxon>
        <taxon>Scleractinia</taxon>
        <taxon>Fungiina</taxon>
        <taxon>Poritidae</taxon>
        <taxon>Porites</taxon>
    </lineage>
</organism>
<name>A0ABN8S2R7_9CNID</name>
<evidence type="ECO:0000256" key="7">
    <source>
        <dbReference type="SAM" id="MobiDB-lite"/>
    </source>
</evidence>
<keyword evidence="2 5" id="KW-0547">Nucleotide-binding</keyword>
<evidence type="ECO:0000256" key="2">
    <source>
        <dbReference type="ARBA" id="ARBA00022741"/>
    </source>
</evidence>
<reference evidence="9 10" key="1">
    <citation type="submission" date="2022-05" db="EMBL/GenBank/DDBJ databases">
        <authorList>
            <consortium name="Genoscope - CEA"/>
            <person name="William W."/>
        </authorList>
    </citation>
    <scope>NUCLEOTIDE SEQUENCE [LARGE SCALE GENOMIC DNA]</scope>
</reference>
<keyword evidence="6" id="KW-0723">Serine/threonine-protein kinase</keyword>
<accession>A0ABN8S2R7</accession>
<feature type="region of interest" description="Disordered" evidence="7">
    <location>
        <begin position="1"/>
        <end position="94"/>
    </location>
</feature>
<dbReference type="PROSITE" id="PS00107">
    <property type="entry name" value="PROTEIN_KINASE_ATP"/>
    <property type="match status" value="1"/>
</dbReference>
<protein>
    <recommendedName>
        <fullName evidence="8">Protein kinase domain-containing protein</fullName>
    </recommendedName>
</protein>
<comment type="caution">
    <text evidence="9">The sequence shown here is derived from an EMBL/GenBank/DDBJ whole genome shotgun (WGS) entry which is preliminary data.</text>
</comment>
<keyword evidence="10" id="KW-1185">Reference proteome</keyword>
<dbReference type="SMART" id="SM00220">
    <property type="entry name" value="S_TKc"/>
    <property type="match status" value="1"/>
</dbReference>
<dbReference type="InterPro" id="IPR008271">
    <property type="entry name" value="Ser/Thr_kinase_AS"/>
</dbReference>
<dbReference type="PANTHER" id="PTHR44329">
    <property type="entry name" value="SERINE/THREONINE-PROTEIN KINASE TNNI3K-RELATED"/>
    <property type="match status" value="1"/>
</dbReference>
<feature type="region of interest" description="Disordered" evidence="7">
    <location>
        <begin position="155"/>
        <end position="176"/>
    </location>
</feature>
<evidence type="ECO:0000256" key="6">
    <source>
        <dbReference type="RuleBase" id="RU000304"/>
    </source>
</evidence>
<dbReference type="SUPFAM" id="SSF56112">
    <property type="entry name" value="Protein kinase-like (PK-like)"/>
    <property type="match status" value="1"/>
</dbReference>
<comment type="similarity">
    <text evidence="6">Belongs to the protein kinase superfamily.</text>
</comment>
<keyword evidence="4 5" id="KW-0067">ATP-binding</keyword>
<gene>
    <name evidence="9" type="ORF">PLOB_00032132</name>
</gene>
<feature type="compositionally biased region" description="Basic and acidic residues" evidence="7">
    <location>
        <begin position="54"/>
        <end position="82"/>
    </location>
</feature>
<evidence type="ECO:0000256" key="1">
    <source>
        <dbReference type="ARBA" id="ARBA00022679"/>
    </source>
</evidence>
<proteinExistence type="inferred from homology"/>
<evidence type="ECO:0000313" key="10">
    <source>
        <dbReference type="Proteomes" id="UP001159405"/>
    </source>
</evidence>
<feature type="compositionally biased region" description="Basic and acidic residues" evidence="7">
    <location>
        <begin position="12"/>
        <end position="26"/>
    </location>
</feature>
<dbReference type="Pfam" id="PF00069">
    <property type="entry name" value="Pkinase"/>
    <property type="match status" value="1"/>
</dbReference>
<evidence type="ECO:0000259" key="8">
    <source>
        <dbReference type="PROSITE" id="PS50011"/>
    </source>
</evidence>
<dbReference type="PROSITE" id="PS00108">
    <property type="entry name" value="PROTEIN_KINASE_ST"/>
    <property type="match status" value="1"/>
</dbReference>
<dbReference type="Proteomes" id="UP001159405">
    <property type="component" value="Unassembled WGS sequence"/>
</dbReference>
<evidence type="ECO:0000256" key="4">
    <source>
        <dbReference type="ARBA" id="ARBA00022840"/>
    </source>
</evidence>
<evidence type="ECO:0000313" key="9">
    <source>
        <dbReference type="EMBL" id="CAH3185129.1"/>
    </source>
</evidence>
<feature type="binding site" evidence="5">
    <location>
        <position position="220"/>
    </location>
    <ligand>
        <name>ATP</name>
        <dbReference type="ChEBI" id="CHEBI:30616"/>
    </ligand>
</feature>
<dbReference type="Gene3D" id="3.30.200.20">
    <property type="entry name" value="Phosphorylase Kinase, domain 1"/>
    <property type="match status" value="1"/>
</dbReference>
<dbReference type="InterPro" id="IPR000719">
    <property type="entry name" value="Prot_kinase_dom"/>
</dbReference>
<sequence length="442" mass="50258">MESVSNKKRKRSLEQKLNSERNDYYKKLRKEQKKKRKKRRNGSEKQPEAPAIKRNTERQKETQLPEAARNEPKKVELAERSKTVTVTNEARKDEHGTKKRIYCTFDTTERPETASKEVKKNEAVNYWPRQLIVRKDESSRGKLILSAALKVNTETNKTRTETTKKRRLAQAPRSEKKFLSDTDVTELTNVKRVAGAKPLGSGTFGTCYPGTFRQYRVVIKEYKARTHMNGEHDSLERLRRAARHEARVIKQLGDHPGIPWLFGVCTAKMPVSIVMKFHNDGEESVTIYKAAKDNKVAEAKKWNGIFLETSEALEHIHNCGYAHNDLKSNNVVLEKRKDQQLHPVIIDYGNSVLLKKAKSPVAKPVHQRKAYQNSYIAPELLDGTGKQSVESDIYALAFLIKGVYIILGNIGNIDANVKCALAKSPKSRPPISVLKVAFSVDN</sequence>
<dbReference type="Gene3D" id="1.10.510.10">
    <property type="entry name" value="Transferase(Phosphotransferase) domain 1"/>
    <property type="match status" value="1"/>
</dbReference>
<keyword evidence="1" id="KW-0808">Transferase</keyword>
<dbReference type="CDD" id="cd00180">
    <property type="entry name" value="PKc"/>
    <property type="match status" value="1"/>
</dbReference>
<dbReference type="PROSITE" id="PS50011">
    <property type="entry name" value="PROTEIN_KINASE_DOM"/>
    <property type="match status" value="1"/>
</dbReference>
<evidence type="ECO:0000256" key="3">
    <source>
        <dbReference type="ARBA" id="ARBA00022777"/>
    </source>
</evidence>
<dbReference type="InterPro" id="IPR011009">
    <property type="entry name" value="Kinase-like_dom_sf"/>
</dbReference>